<accession>A0AAD2K731</accession>
<evidence type="ECO:0000313" key="2">
    <source>
        <dbReference type="Proteomes" id="UP001295794"/>
    </source>
</evidence>
<proteinExistence type="predicted"/>
<evidence type="ECO:0000313" key="1">
    <source>
        <dbReference type="EMBL" id="CAK5282789.1"/>
    </source>
</evidence>
<organism evidence="1 2">
    <name type="scientific">Mycena citricolor</name>
    <dbReference type="NCBI Taxonomy" id="2018698"/>
    <lineage>
        <taxon>Eukaryota</taxon>
        <taxon>Fungi</taxon>
        <taxon>Dikarya</taxon>
        <taxon>Basidiomycota</taxon>
        <taxon>Agaricomycotina</taxon>
        <taxon>Agaricomycetes</taxon>
        <taxon>Agaricomycetidae</taxon>
        <taxon>Agaricales</taxon>
        <taxon>Marasmiineae</taxon>
        <taxon>Mycenaceae</taxon>
        <taxon>Mycena</taxon>
    </lineage>
</organism>
<keyword evidence="2" id="KW-1185">Reference proteome</keyword>
<dbReference type="AlphaFoldDB" id="A0AAD2K731"/>
<dbReference type="Proteomes" id="UP001295794">
    <property type="component" value="Unassembled WGS sequence"/>
</dbReference>
<gene>
    <name evidence="1" type="ORF">MYCIT1_LOCUS34837</name>
</gene>
<dbReference type="EMBL" id="CAVNYO010000462">
    <property type="protein sequence ID" value="CAK5282789.1"/>
    <property type="molecule type" value="Genomic_DNA"/>
</dbReference>
<reference evidence="1" key="1">
    <citation type="submission" date="2023-11" db="EMBL/GenBank/DDBJ databases">
        <authorList>
            <person name="De Vega J J."/>
            <person name="De Vega J J."/>
        </authorList>
    </citation>
    <scope>NUCLEOTIDE SEQUENCE</scope>
</reference>
<comment type="caution">
    <text evidence="1">The sequence shown here is derived from an EMBL/GenBank/DDBJ whole genome shotgun (WGS) entry which is preliminary data.</text>
</comment>
<sequence length="140" mass="15609">MLVQTFEDVFDGEGCSRMGLIQFDLIGGTEIIDALRSHFAERDQSDATLKTTVRRSPAPLVACWRPVPTPSSPRPYLVCIHSPPIKQDRAGGHGMVPRSSSLAFGDVRYYDELNRLCPSHGSHLGAREERALADWWMDIV</sequence>
<protein>
    <submittedName>
        <fullName evidence="1">Uncharacterized protein</fullName>
    </submittedName>
</protein>
<name>A0AAD2K731_9AGAR</name>